<dbReference type="AlphaFoldDB" id="A7EAJ5"/>
<dbReference type="KEGG" id="ssl:SS1G_02327"/>
<dbReference type="EMBL" id="CH476623">
    <property type="protein sequence ID" value="EDN99473.1"/>
    <property type="molecule type" value="Genomic_DNA"/>
</dbReference>
<dbReference type="InParanoid" id="A7EAJ5"/>
<protein>
    <submittedName>
        <fullName evidence="1">Uncharacterized protein</fullName>
    </submittedName>
</protein>
<dbReference type="RefSeq" id="XP_001596111.1">
    <property type="nucleotide sequence ID" value="XM_001596061.1"/>
</dbReference>
<keyword evidence="2" id="KW-1185">Reference proteome</keyword>
<dbReference type="Proteomes" id="UP000001312">
    <property type="component" value="Unassembled WGS sequence"/>
</dbReference>
<name>A7EAJ5_SCLS1</name>
<reference evidence="2" key="1">
    <citation type="journal article" date="2011" name="PLoS Genet.">
        <title>Genomic analysis of the necrotrophic fungal pathogens Sclerotinia sclerotiorum and Botrytis cinerea.</title>
        <authorList>
            <person name="Amselem J."/>
            <person name="Cuomo C.A."/>
            <person name="van Kan J.A."/>
            <person name="Viaud M."/>
            <person name="Benito E.P."/>
            <person name="Couloux A."/>
            <person name="Coutinho P.M."/>
            <person name="de Vries R.P."/>
            <person name="Dyer P.S."/>
            <person name="Fillinger S."/>
            <person name="Fournier E."/>
            <person name="Gout L."/>
            <person name="Hahn M."/>
            <person name="Kohn L."/>
            <person name="Lapalu N."/>
            <person name="Plummer K.M."/>
            <person name="Pradier J.M."/>
            <person name="Quevillon E."/>
            <person name="Sharon A."/>
            <person name="Simon A."/>
            <person name="ten Have A."/>
            <person name="Tudzynski B."/>
            <person name="Tudzynski P."/>
            <person name="Wincker P."/>
            <person name="Andrew M."/>
            <person name="Anthouard V."/>
            <person name="Beever R.E."/>
            <person name="Beffa R."/>
            <person name="Benoit I."/>
            <person name="Bouzid O."/>
            <person name="Brault B."/>
            <person name="Chen Z."/>
            <person name="Choquer M."/>
            <person name="Collemare J."/>
            <person name="Cotton P."/>
            <person name="Danchin E.G."/>
            <person name="Da Silva C."/>
            <person name="Gautier A."/>
            <person name="Giraud C."/>
            <person name="Giraud T."/>
            <person name="Gonzalez C."/>
            <person name="Grossetete S."/>
            <person name="Guldener U."/>
            <person name="Henrissat B."/>
            <person name="Howlett B.J."/>
            <person name="Kodira C."/>
            <person name="Kretschmer M."/>
            <person name="Lappartient A."/>
            <person name="Leroch M."/>
            <person name="Levis C."/>
            <person name="Mauceli E."/>
            <person name="Neuveglise C."/>
            <person name="Oeser B."/>
            <person name="Pearson M."/>
            <person name="Poulain J."/>
            <person name="Poussereau N."/>
            <person name="Quesneville H."/>
            <person name="Rascle C."/>
            <person name="Schumacher J."/>
            <person name="Segurens B."/>
            <person name="Sexton A."/>
            <person name="Silva E."/>
            <person name="Sirven C."/>
            <person name="Soanes D.M."/>
            <person name="Talbot N.J."/>
            <person name="Templeton M."/>
            <person name="Yandava C."/>
            <person name="Yarden O."/>
            <person name="Zeng Q."/>
            <person name="Rollins J.A."/>
            <person name="Lebrun M.H."/>
            <person name="Dickman M."/>
        </authorList>
    </citation>
    <scope>NUCLEOTIDE SEQUENCE [LARGE SCALE GENOMIC DNA]</scope>
    <source>
        <strain evidence="2">ATCC 18683 / 1980 / Ss-1</strain>
    </source>
</reference>
<dbReference type="GeneID" id="5492239"/>
<proteinExistence type="predicted"/>
<gene>
    <name evidence="1" type="ORF">SS1G_02327</name>
</gene>
<accession>A7EAJ5</accession>
<organism evidence="1 2">
    <name type="scientific">Sclerotinia sclerotiorum (strain ATCC 18683 / 1980 / Ss-1)</name>
    <name type="common">White mold</name>
    <name type="synonym">Whetzelinia sclerotiorum</name>
    <dbReference type="NCBI Taxonomy" id="665079"/>
    <lineage>
        <taxon>Eukaryota</taxon>
        <taxon>Fungi</taxon>
        <taxon>Dikarya</taxon>
        <taxon>Ascomycota</taxon>
        <taxon>Pezizomycotina</taxon>
        <taxon>Leotiomycetes</taxon>
        <taxon>Helotiales</taxon>
        <taxon>Sclerotiniaceae</taxon>
        <taxon>Sclerotinia</taxon>
    </lineage>
</organism>
<sequence>MCTCGVDDFLPTDVTGAHPGRPGEKEVMGFFGHGVIGNYLPKEGKIFNVYEGLCRDAYFSVNWIEALRNFLPQNQIFIELRQQIPLIMPTLGSSDTSTSFGRPTVGLAFLPLWDVEECGVGTDMA</sequence>
<evidence type="ECO:0000313" key="2">
    <source>
        <dbReference type="Proteomes" id="UP000001312"/>
    </source>
</evidence>
<evidence type="ECO:0000313" key="1">
    <source>
        <dbReference type="EMBL" id="EDN99473.1"/>
    </source>
</evidence>
<dbReference type="HOGENOM" id="CLU_1993970_0_0_1"/>